<comment type="similarity">
    <text evidence="2">Belongs to the class-V pyridoxal-phosphate-dependent aminotransferase family. Csd subfamily.</text>
</comment>
<organism evidence="8 9">
    <name type="scientific">Sinosporangium album</name>
    <dbReference type="NCBI Taxonomy" id="504805"/>
    <lineage>
        <taxon>Bacteria</taxon>
        <taxon>Bacillati</taxon>
        <taxon>Actinomycetota</taxon>
        <taxon>Actinomycetes</taxon>
        <taxon>Streptosporangiales</taxon>
        <taxon>Streptosporangiaceae</taxon>
        <taxon>Sinosporangium</taxon>
    </lineage>
</organism>
<gene>
    <name evidence="8" type="ORF">SAMN05421505_10770</name>
</gene>
<accession>A0A1G7WK24</accession>
<comment type="catalytic activity">
    <reaction evidence="6">
        <text>(sulfur carrier)-H + L-cysteine = (sulfur carrier)-SH + L-alanine</text>
        <dbReference type="Rhea" id="RHEA:43892"/>
        <dbReference type="Rhea" id="RHEA-COMP:14737"/>
        <dbReference type="Rhea" id="RHEA-COMP:14739"/>
        <dbReference type="ChEBI" id="CHEBI:29917"/>
        <dbReference type="ChEBI" id="CHEBI:35235"/>
        <dbReference type="ChEBI" id="CHEBI:57972"/>
        <dbReference type="ChEBI" id="CHEBI:64428"/>
        <dbReference type="EC" id="2.8.1.7"/>
    </reaction>
</comment>
<dbReference type="RefSeq" id="WP_093169995.1">
    <property type="nucleotide sequence ID" value="NZ_FNCN01000007.1"/>
</dbReference>
<dbReference type="GO" id="GO:0016829">
    <property type="term" value="F:lyase activity"/>
    <property type="evidence" value="ECO:0007669"/>
    <property type="project" value="UniProtKB-KW"/>
</dbReference>
<evidence type="ECO:0000256" key="1">
    <source>
        <dbReference type="ARBA" id="ARBA00001933"/>
    </source>
</evidence>
<dbReference type="InterPro" id="IPR010970">
    <property type="entry name" value="Cys_dSase_SufS"/>
</dbReference>
<evidence type="ECO:0000259" key="7">
    <source>
        <dbReference type="Pfam" id="PF00266"/>
    </source>
</evidence>
<evidence type="ECO:0000256" key="3">
    <source>
        <dbReference type="ARBA" id="ARBA00012239"/>
    </source>
</evidence>
<keyword evidence="8" id="KW-0456">Lyase</keyword>
<dbReference type="STRING" id="504805.SAMN05421505_10770"/>
<evidence type="ECO:0000256" key="6">
    <source>
        <dbReference type="ARBA" id="ARBA00050776"/>
    </source>
</evidence>
<dbReference type="InterPro" id="IPR015424">
    <property type="entry name" value="PyrdxlP-dep_Trfase"/>
</dbReference>
<dbReference type="EC" id="2.8.1.7" evidence="3"/>
<dbReference type="Gene3D" id="3.90.1150.10">
    <property type="entry name" value="Aspartate Aminotransferase, domain 1"/>
    <property type="match status" value="1"/>
</dbReference>
<comment type="cofactor">
    <cofactor evidence="1">
        <name>pyridoxal 5'-phosphate</name>
        <dbReference type="ChEBI" id="CHEBI:597326"/>
    </cofactor>
</comment>
<dbReference type="GO" id="GO:0030170">
    <property type="term" value="F:pyridoxal phosphate binding"/>
    <property type="evidence" value="ECO:0007669"/>
    <property type="project" value="InterPro"/>
</dbReference>
<dbReference type="GO" id="GO:0006534">
    <property type="term" value="P:cysteine metabolic process"/>
    <property type="evidence" value="ECO:0007669"/>
    <property type="project" value="InterPro"/>
</dbReference>
<dbReference type="Gene3D" id="3.40.640.10">
    <property type="entry name" value="Type I PLP-dependent aspartate aminotransferase-like (Major domain)"/>
    <property type="match status" value="1"/>
</dbReference>
<dbReference type="PANTHER" id="PTHR43586:SF8">
    <property type="entry name" value="CYSTEINE DESULFURASE 1, CHLOROPLASTIC"/>
    <property type="match status" value="1"/>
</dbReference>
<keyword evidence="9" id="KW-1185">Reference proteome</keyword>
<evidence type="ECO:0000256" key="5">
    <source>
        <dbReference type="ARBA" id="ARBA00022898"/>
    </source>
</evidence>
<dbReference type="InterPro" id="IPR000192">
    <property type="entry name" value="Aminotrans_V_dom"/>
</dbReference>
<evidence type="ECO:0000313" key="8">
    <source>
        <dbReference type="EMBL" id="SDG72296.1"/>
    </source>
</evidence>
<dbReference type="Pfam" id="PF00266">
    <property type="entry name" value="Aminotran_5"/>
    <property type="match status" value="1"/>
</dbReference>
<dbReference type="NCBIfam" id="TIGR01979">
    <property type="entry name" value="sufS"/>
    <property type="match status" value="1"/>
</dbReference>
<dbReference type="InterPro" id="IPR015421">
    <property type="entry name" value="PyrdxlP-dep_Trfase_major"/>
</dbReference>
<dbReference type="EMBL" id="FNCN01000007">
    <property type="protein sequence ID" value="SDG72296.1"/>
    <property type="molecule type" value="Genomic_DNA"/>
</dbReference>
<dbReference type="CDD" id="cd06453">
    <property type="entry name" value="SufS_like"/>
    <property type="match status" value="1"/>
</dbReference>
<dbReference type="Proteomes" id="UP000198923">
    <property type="component" value="Unassembled WGS sequence"/>
</dbReference>
<feature type="domain" description="Aminotransferase class V" evidence="7">
    <location>
        <begin position="29"/>
        <end position="408"/>
    </location>
</feature>
<dbReference type="GO" id="GO:0031071">
    <property type="term" value="F:cysteine desulfurase activity"/>
    <property type="evidence" value="ECO:0007669"/>
    <property type="project" value="UniProtKB-EC"/>
</dbReference>
<sequence>MSLPSFDVERIRKDFPILSRELPGGRPLIYLDSGNSSQKPTQVIEAMREHLALHYSNVGRALHALGTESTDAYEGARDKVAAFVGAPSRDEIVFTKNASEALNLVAYAFGNPVNTDPRFQMGPGDEIVISEMEHHSNIVPWQLLAQRTGATLRWFGVTDEGRLDLSTLDELVNERTKIVSIAHQSNVLGTVNPVADVLARVRETGALLMLDASQSVPHHPVDVAALGADFVAFTGHKMVGPSGIGGLWGRAELLAAMPPFLGGGEMIEAVWMDRSTYAPIPHKFEAGTPPIVEAVGLGAAVDYLSSIGMDAIEAHERQITAYALEAVREVPGLRLIGPGDLANRGGTLSFTLEGVHPHDVGQILDDVFGIAVRVGHHCARPLHLRFGIPATTRASFYLYTTTDEVDALIKGLHHVQKVFG</sequence>
<keyword evidence="4" id="KW-0808">Transferase</keyword>
<evidence type="ECO:0000313" key="9">
    <source>
        <dbReference type="Proteomes" id="UP000198923"/>
    </source>
</evidence>
<dbReference type="AlphaFoldDB" id="A0A1G7WK24"/>
<keyword evidence="5" id="KW-0663">Pyridoxal phosphate</keyword>
<evidence type="ECO:0000256" key="2">
    <source>
        <dbReference type="ARBA" id="ARBA00010447"/>
    </source>
</evidence>
<evidence type="ECO:0000256" key="4">
    <source>
        <dbReference type="ARBA" id="ARBA00022679"/>
    </source>
</evidence>
<name>A0A1G7WK24_9ACTN</name>
<dbReference type="SUPFAM" id="SSF53383">
    <property type="entry name" value="PLP-dependent transferases"/>
    <property type="match status" value="1"/>
</dbReference>
<reference evidence="8 9" key="1">
    <citation type="submission" date="2016-10" db="EMBL/GenBank/DDBJ databases">
        <authorList>
            <person name="de Groot N.N."/>
        </authorList>
    </citation>
    <scope>NUCLEOTIDE SEQUENCE [LARGE SCALE GENOMIC DNA]</scope>
    <source>
        <strain evidence="8 9">CPCC 201354</strain>
    </source>
</reference>
<dbReference type="InterPro" id="IPR015422">
    <property type="entry name" value="PyrdxlP-dep_Trfase_small"/>
</dbReference>
<dbReference type="PANTHER" id="PTHR43586">
    <property type="entry name" value="CYSTEINE DESULFURASE"/>
    <property type="match status" value="1"/>
</dbReference>
<proteinExistence type="inferred from homology"/>
<protein>
    <recommendedName>
        <fullName evidence="3">cysteine desulfurase</fullName>
        <ecNumber evidence="3">2.8.1.7</ecNumber>
    </recommendedName>
</protein>
<dbReference type="OrthoDB" id="9804366at2"/>